<dbReference type="AlphaFoldDB" id="A0A023BZG6"/>
<dbReference type="eggNOG" id="COG0456">
    <property type="taxonomic scope" value="Bacteria"/>
</dbReference>
<evidence type="ECO:0000313" key="2">
    <source>
        <dbReference type="EMBL" id="EZH75451.1"/>
    </source>
</evidence>
<dbReference type="Gene3D" id="3.40.630.30">
    <property type="match status" value="1"/>
</dbReference>
<sequence length="174" mass="20118">MIDIRRATIKDAEKISSLGRKTFDESYGEFFNNKSNLINYLDWAFSIDKIKNSLTKPENLYWLVTDTYNSLPIGYAKLKLDSPSEFIDEKHICKLQRIYLLQGYEARGIGGKLHQCIVKAAVDNKSNCIWLSNLKLKKQAVAFYKKKGYQIAGEHTFTIGDETFEFWAMQTKPK</sequence>
<protein>
    <recommendedName>
        <fullName evidence="1">N-acetyltransferase domain-containing protein</fullName>
    </recommendedName>
</protein>
<evidence type="ECO:0000259" key="1">
    <source>
        <dbReference type="PROSITE" id="PS51186"/>
    </source>
</evidence>
<name>A0A023BZG6_9FLAO</name>
<reference evidence="2 3" key="1">
    <citation type="submission" date="2014-04" db="EMBL/GenBank/DDBJ databases">
        <title>Aquimarina sp. 22II-S11-z7 Genome Sequencing.</title>
        <authorList>
            <person name="Lai Q."/>
        </authorList>
    </citation>
    <scope>NUCLEOTIDE SEQUENCE [LARGE SCALE GENOMIC DNA]</scope>
    <source>
        <strain evidence="2 3">22II-S11-z7</strain>
    </source>
</reference>
<dbReference type="PROSITE" id="PS51186">
    <property type="entry name" value="GNAT"/>
    <property type="match status" value="1"/>
</dbReference>
<dbReference type="GO" id="GO:0016747">
    <property type="term" value="F:acyltransferase activity, transferring groups other than amino-acyl groups"/>
    <property type="evidence" value="ECO:0007669"/>
    <property type="project" value="InterPro"/>
</dbReference>
<evidence type="ECO:0000313" key="3">
    <source>
        <dbReference type="Proteomes" id="UP000023541"/>
    </source>
</evidence>
<dbReference type="InterPro" id="IPR000182">
    <property type="entry name" value="GNAT_dom"/>
</dbReference>
<feature type="domain" description="N-acetyltransferase" evidence="1">
    <location>
        <begin position="2"/>
        <end position="173"/>
    </location>
</feature>
<keyword evidence="3" id="KW-1185">Reference proteome</keyword>
<dbReference type="Proteomes" id="UP000023541">
    <property type="component" value="Unassembled WGS sequence"/>
</dbReference>
<proteinExistence type="predicted"/>
<dbReference type="EMBL" id="AQRA01000001">
    <property type="protein sequence ID" value="EZH75451.1"/>
    <property type="molecule type" value="Genomic_DNA"/>
</dbReference>
<dbReference type="Pfam" id="PF00583">
    <property type="entry name" value="Acetyltransf_1"/>
    <property type="match status" value="1"/>
</dbReference>
<dbReference type="STRING" id="1317122.ATO12_01340"/>
<dbReference type="InterPro" id="IPR016181">
    <property type="entry name" value="Acyl_CoA_acyltransferase"/>
</dbReference>
<accession>A0A023BZG6</accession>
<organism evidence="2 3">
    <name type="scientific">Aquimarina atlantica</name>
    <dbReference type="NCBI Taxonomy" id="1317122"/>
    <lineage>
        <taxon>Bacteria</taxon>
        <taxon>Pseudomonadati</taxon>
        <taxon>Bacteroidota</taxon>
        <taxon>Flavobacteriia</taxon>
        <taxon>Flavobacteriales</taxon>
        <taxon>Flavobacteriaceae</taxon>
        <taxon>Aquimarina</taxon>
    </lineage>
</organism>
<gene>
    <name evidence="2" type="ORF">ATO12_01340</name>
</gene>
<dbReference type="SUPFAM" id="SSF55729">
    <property type="entry name" value="Acyl-CoA N-acyltransferases (Nat)"/>
    <property type="match status" value="1"/>
</dbReference>
<comment type="caution">
    <text evidence="2">The sequence shown here is derived from an EMBL/GenBank/DDBJ whole genome shotgun (WGS) entry which is preliminary data.</text>
</comment>